<gene>
    <name evidence="2" type="ORF">U9M48_026612</name>
</gene>
<name>A0AAQ3TXW3_PASNO</name>
<accession>A0AAQ3TXW3</accession>
<dbReference type="PROSITE" id="PS50181">
    <property type="entry name" value="FBOX"/>
    <property type="match status" value="1"/>
</dbReference>
<dbReference type="InterPro" id="IPR001810">
    <property type="entry name" value="F-box_dom"/>
</dbReference>
<dbReference type="EMBL" id="CP144750">
    <property type="protein sequence ID" value="WVZ78977.1"/>
    <property type="molecule type" value="Genomic_DNA"/>
</dbReference>
<dbReference type="SMART" id="SM00256">
    <property type="entry name" value="FBOX"/>
    <property type="match status" value="1"/>
</dbReference>
<dbReference type="Pfam" id="PF03478">
    <property type="entry name" value="Beta-prop_KIB1-4"/>
    <property type="match status" value="1"/>
</dbReference>
<keyword evidence="3" id="KW-1185">Reference proteome</keyword>
<dbReference type="PANTHER" id="PTHR44586">
    <property type="entry name" value="F-BOX DOMAIN CONTAINING PROTEIN, EXPRESSED"/>
    <property type="match status" value="1"/>
</dbReference>
<organism evidence="2 3">
    <name type="scientific">Paspalum notatum var. saurae</name>
    <dbReference type="NCBI Taxonomy" id="547442"/>
    <lineage>
        <taxon>Eukaryota</taxon>
        <taxon>Viridiplantae</taxon>
        <taxon>Streptophyta</taxon>
        <taxon>Embryophyta</taxon>
        <taxon>Tracheophyta</taxon>
        <taxon>Spermatophyta</taxon>
        <taxon>Magnoliopsida</taxon>
        <taxon>Liliopsida</taxon>
        <taxon>Poales</taxon>
        <taxon>Poaceae</taxon>
        <taxon>PACMAD clade</taxon>
        <taxon>Panicoideae</taxon>
        <taxon>Andropogonodae</taxon>
        <taxon>Paspaleae</taxon>
        <taxon>Paspalinae</taxon>
        <taxon>Paspalum</taxon>
    </lineage>
</organism>
<protein>
    <recommendedName>
        <fullName evidence="1">F-box domain-containing protein</fullName>
    </recommendedName>
</protein>
<evidence type="ECO:0000313" key="3">
    <source>
        <dbReference type="Proteomes" id="UP001341281"/>
    </source>
</evidence>
<dbReference type="InterPro" id="IPR036047">
    <property type="entry name" value="F-box-like_dom_sf"/>
</dbReference>
<dbReference type="PANTHER" id="PTHR44586:SF10">
    <property type="entry name" value="DUF295 DOMAIN-CONTAINING PROTEIN"/>
    <property type="match status" value="1"/>
</dbReference>
<dbReference type="SUPFAM" id="SSF81383">
    <property type="entry name" value="F-box domain"/>
    <property type="match status" value="1"/>
</dbReference>
<dbReference type="AlphaFoldDB" id="A0AAQ3TXW3"/>
<reference evidence="2 3" key="1">
    <citation type="submission" date="2024-02" db="EMBL/GenBank/DDBJ databases">
        <title>High-quality chromosome-scale genome assembly of Pensacola bahiagrass (Paspalum notatum Flugge var. saurae).</title>
        <authorList>
            <person name="Vega J.M."/>
            <person name="Podio M."/>
            <person name="Orjuela J."/>
            <person name="Siena L.A."/>
            <person name="Pessino S.C."/>
            <person name="Combes M.C."/>
            <person name="Mariac C."/>
            <person name="Albertini E."/>
            <person name="Pupilli F."/>
            <person name="Ortiz J.P.A."/>
            <person name="Leblanc O."/>
        </authorList>
    </citation>
    <scope>NUCLEOTIDE SEQUENCE [LARGE SCALE GENOMIC DNA]</scope>
    <source>
        <strain evidence="2">R1</strain>
        <tissue evidence="2">Leaf</tissue>
    </source>
</reference>
<dbReference type="Pfam" id="PF12937">
    <property type="entry name" value="F-box-like"/>
    <property type="match status" value="1"/>
</dbReference>
<dbReference type="InterPro" id="IPR005174">
    <property type="entry name" value="KIB1-4_b-propeller"/>
</dbReference>
<feature type="domain" description="F-box" evidence="1">
    <location>
        <begin position="10"/>
        <end position="60"/>
    </location>
</feature>
<evidence type="ECO:0000259" key="1">
    <source>
        <dbReference type="PROSITE" id="PS50181"/>
    </source>
</evidence>
<sequence>MDQPHQPAASADWAELPTDILTSVLLSLEFPDLFTSAAVCTSWRATARDILHAGRIYSRAQTPCLFHTSPAGSELYSIAAGKSYRLPDLPGSPVADRYIWGSSHGWLVTADARSELQLLNPATGDQIDLPPIATLEHVTPVLDGAGELSRYDISFYYSAPPRKELNPPQPYGADEVREMLYLKAVLSNDPSSQQQGGGDDTVVMLIHNPYRQLSFARVGGKQWHWITISPHYSEYSDCIHHNGGFYAMNRQGAIHRYTVEGSRVSCEIILKDTIQYDAYNVYIARTPSGDVLQVWRFTDIEDEEPQEMHTDGFEVHKVDFDKQCVVPMETLGDDALLIGHNHTCCLSTKDYPKLLPGHIYFTDDAEYWLLEKKSNRRDIGTYDLADATSHNLVSSPQPWLNWPNPVWITPNFMRINPSAAGCVAGDVLTRLT</sequence>
<dbReference type="Proteomes" id="UP001341281">
    <property type="component" value="Chromosome 06"/>
</dbReference>
<dbReference type="Gene3D" id="1.20.1280.50">
    <property type="match status" value="1"/>
</dbReference>
<evidence type="ECO:0000313" key="2">
    <source>
        <dbReference type="EMBL" id="WVZ78977.1"/>
    </source>
</evidence>
<proteinExistence type="predicted"/>